<protein>
    <submittedName>
        <fullName evidence="4">Geranylgeranyl diphosphate synthase, type I</fullName>
    </submittedName>
</protein>
<proteinExistence type="inferred from homology"/>
<dbReference type="Pfam" id="PF00348">
    <property type="entry name" value="polyprenyl_synt"/>
    <property type="match status" value="1"/>
</dbReference>
<evidence type="ECO:0000313" key="4">
    <source>
        <dbReference type="EMBL" id="SDH15021.1"/>
    </source>
</evidence>
<dbReference type="GO" id="GO:0004659">
    <property type="term" value="F:prenyltransferase activity"/>
    <property type="evidence" value="ECO:0007669"/>
    <property type="project" value="InterPro"/>
</dbReference>
<evidence type="ECO:0000256" key="1">
    <source>
        <dbReference type="ARBA" id="ARBA00022723"/>
    </source>
</evidence>
<dbReference type="InterPro" id="IPR008949">
    <property type="entry name" value="Isoprenoid_synthase_dom_sf"/>
</dbReference>
<dbReference type="SFLD" id="SFLDG01017">
    <property type="entry name" value="Polyprenyl_Transferase_Like"/>
    <property type="match status" value="1"/>
</dbReference>
<dbReference type="PROSITE" id="PS00723">
    <property type="entry name" value="POLYPRENYL_SYNTHASE_1"/>
    <property type="match status" value="1"/>
</dbReference>
<dbReference type="OrthoDB" id="4497239at2"/>
<dbReference type="Gene3D" id="1.10.600.10">
    <property type="entry name" value="Farnesyl Diphosphate Synthase"/>
    <property type="match status" value="1"/>
</dbReference>
<keyword evidence="5" id="KW-1185">Reference proteome</keyword>
<sequence length="336" mass="35808">MTLTLPPAEAARELVEPVLRAAVDRLDPHAARVARYHFGWTDGDGRPRAAGGKALRPTLAVLSARAAGAGAERCLPAAAAVELVHAFSLLHDDVMDDDPVRRHRPAAWTVFGRSQAILCGNALLVLAGELLLEQKTPGYAAAARMLNHATLSLMAGQALDLEFQDRDDVTRDECLLMSRHKTAALLACACSIGVTAVEGSGSLAGSLFEFGTEAGLAFQLADDLLGIWGEPEVTGKPVLSDLRTRKKSLPVVAALTGGTESGERLAELLARPGQLAEADLHEAARMVEQAGGRAWAELEAERRLDAAARRLDEADLPADVRAEFLQIARFITARDH</sequence>
<dbReference type="SUPFAM" id="SSF48576">
    <property type="entry name" value="Terpenoid synthases"/>
    <property type="match status" value="1"/>
</dbReference>
<dbReference type="InterPro" id="IPR033749">
    <property type="entry name" value="Polyprenyl_synt_CS"/>
</dbReference>
<dbReference type="EMBL" id="FNDJ01000001">
    <property type="protein sequence ID" value="SDH15021.1"/>
    <property type="molecule type" value="Genomic_DNA"/>
</dbReference>
<accession>A0A1G8A2D9</accession>
<dbReference type="RefSeq" id="WP_090928840.1">
    <property type="nucleotide sequence ID" value="NZ_FNDJ01000001.1"/>
</dbReference>
<organism evidence="4 5">
    <name type="scientific">Nonomuraea jiangxiensis</name>
    <dbReference type="NCBI Taxonomy" id="633440"/>
    <lineage>
        <taxon>Bacteria</taxon>
        <taxon>Bacillati</taxon>
        <taxon>Actinomycetota</taxon>
        <taxon>Actinomycetes</taxon>
        <taxon>Streptosporangiales</taxon>
        <taxon>Streptosporangiaceae</taxon>
        <taxon>Nonomuraea</taxon>
    </lineage>
</organism>
<comment type="similarity">
    <text evidence="3">Belongs to the FPP/GGPP synthase family.</text>
</comment>
<dbReference type="STRING" id="633440.SAMN05421869_101598"/>
<evidence type="ECO:0000313" key="5">
    <source>
        <dbReference type="Proteomes" id="UP000199202"/>
    </source>
</evidence>
<keyword evidence="3" id="KW-0808">Transferase</keyword>
<dbReference type="InterPro" id="IPR000092">
    <property type="entry name" value="Polyprenyl_synt"/>
</dbReference>
<dbReference type="GO" id="GO:0008299">
    <property type="term" value="P:isoprenoid biosynthetic process"/>
    <property type="evidence" value="ECO:0007669"/>
    <property type="project" value="InterPro"/>
</dbReference>
<dbReference type="GO" id="GO:0046872">
    <property type="term" value="F:metal ion binding"/>
    <property type="evidence" value="ECO:0007669"/>
    <property type="project" value="UniProtKB-KW"/>
</dbReference>
<keyword evidence="1" id="KW-0479">Metal-binding</keyword>
<keyword evidence="2" id="KW-0460">Magnesium</keyword>
<dbReference type="SFLD" id="SFLDS00005">
    <property type="entry name" value="Isoprenoid_Synthase_Type_I"/>
    <property type="match status" value="1"/>
</dbReference>
<dbReference type="Proteomes" id="UP000199202">
    <property type="component" value="Unassembled WGS sequence"/>
</dbReference>
<evidence type="ECO:0000256" key="2">
    <source>
        <dbReference type="ARBA" id="ARBA00022842"/>
    </source>
</evidence>
<reference evidence="4 5" key="1">
    <citation type="submission" date="2016-10" db="EMBL/GenBank/DDBJ databases">
        <authorList>
            <person name="de Groot N.N."/>
        </authorList>
    </citation>
    <scope>NUCLEOTIDE SEQUENCE [LARGE SCALE GENOMIC DNA]</scope>
    <source>
        <strain evidence="4 5">CGMCC 4.6533</strain>
    </source>
</reference>
<gene>
    <name evidence="4" type="ORF">SAMN05421869_101598</name>
</gene>
<dbReference type="CDD" id="cd00685">
    <property type="entry name" value="Trans_IPPS_HT"/>
    <property type="match status" value="1"/>
</dbReference>
<dbReference type="PANTHER" id="PTHR12001">
    <property type="entry name" value="GERANYLGERANYL PYROPHOSPHATE SYNTHASE"/>
    <property type="match status" value="1"/>
</dbReference>
<name>A0A1G8A2D9_9ACTN</name>
<evidence type="ECO:0000256" key="3">
    <source>
        <dbReference type="RuleBase" id="RU004466"/>
    </source>
</evidence>
<dbReference type="PANTHER" id="PTHR12001:SF71">
    <property type="entry name" value="(2E,6E)-FARNESYL DIPHOSPHATE SYNTHASE"/>
    <property type="match status" value="1"/>
</dbReference>
<dbReference type="AlphaFoldDB" id="A0A1G8A2D9"/>